<proteinExistence type="predicted"/>
<dbReference type="EMBL" id="JARBHB010000001">
    <property type="protein sequence ID" value="KAJ8895584.1"/>
    <property type="molecule type" value="Genomic_DNA"/>
</dbReference>
<comment type="caution">
    <text evidence="1">The sequence shown here is derived from an EMBL/GenBank/DDBJ whole genome shotgun (WGS) entry which is preliminary data.</text>
</comment>
<gene>
    <name evidence="1" type="ORF">PR048_000920</name>
</gene>
<keyword evidence="2" id="KW-1185">Reference proteome</keyword>
<name>A0ABQ9IH67_9NEOP</name>
<sequence>MQQLRLPVSATVTFSSDSTKFLLPSLLRCTSSHANCVYHRTVHVRQVKSQISQGLHVWFSRRVNRNYSPPTKVNRARFPAGSPPNFCMWESYRTMQQLGWFSRGSPVSPPLYFGTYPYSPRFTLIGSQVLDFKNCPNLFPHLLRKKELARSHTLSSPPRDTTWPHLVQQMTSPLDNSRLSRCPSSQPSPLFVTLHVNGLTTRPQTTYKAHKCYYLLAKRGENTAGSNTLKPSITCLPSRRGPSALASGVYAASNTRVAAANDCGQSNWKRFNGGPVAISSRFISTPAALCSAQFLRDER</sequence>
<reference evidence="1 2" key="1">
    <citation type="submission" date="2023-02" db="EMBL/GenBank/DDBJ databases">
        <title>LHISI_Scaffold_Assembly.</title>
        <authorList>
            <person name="Stuart O.P."/>
            <person name="Cleave R."/>
            <person name="Magrath M.J.L."/>
            <person name="Mikheyev A.S."/>
        </authorList>
    </citation>
    <scope>NUCLEOTIDE SEQUENCE [LARGE SCALE GENOMIC DNA]</scope>
    <source>
        <strain evidence="1">Daus_M_001</strain>
        <tissue evidence="1">Leg muscle</tissue>
    </source>
</reference>
<organism evidence="1 2">
    <name type="scientific">Dryococelus australis</name>
    <dbReference type="NCBI Taxonomy" id="614101"/>
    <lineage>
        <taxon>Eukaryota</taxon>
        <taxon>Metazoa</taxon>
        <taxon>Ecdysozoa</taxon>
        <taxon>Arthropoda</taxon>
        <taxon>Hexapoda</taxon>
        <taxon>Insecta</taxon>
        <taxon>Pterygota</taxon>
        <taxon>Neoptera</taxon>
        <taxon>Polyneoptera</taxon>
        <taxon>Phasmatodea</taxon>
        <taxon>Verophasmatodea</taxon>
        <taxon>Anareolatae</taxon>
        <taxon>Phasmatidae</taxon>
        <taxon>Eurycanthinae</taxon>
        <taxon>Dryococelus</taxon>
    </lineage>
</organism>
<evidence type="ECO:0000313" key="1">
    <source>
        <dbReference type="EMBL" id="KAJ8895584.1"/>
    </source>
</evidence>
<accession>A0ABQ9IH67</accession>
<evidence type="ECO:0000313" key="2">
    <source>
        <dbReference type="Proteomes" id="UP001159363"/>
    </source>
</evidence>
<dbReference type="Proteomes" id="UP001159363">
    <property type="component" value="Chromosome 1"/>
</dbReference>
<protein>
    <submittedName>
        <fullName evidence="1">Uncharacterized protein</fullName>
    </submittedName>
</protein>